<reference evidence="3" key="1">
    <citation type="journal article" date="2019" name="Int. J. Syst. Evol. Microbiol.">
        <title>The Global Catalogue of Microorganisms (GCM) 10K type strain sequencing project: providing services to taxonomists for standard genome sequencing and annotation.</title>
        <authorList>
            <consortium name="The Broad Institute Genomics Platform"/>
            <consortium name="The Broad Institute Genome Sequencing Center for Infectious Disease"/>
            <person name="Wu L."/>
            <person name="Ma J."/>
        </authorList>
    </citation>
    <scope>NUCLEOTIDE SEQUENCE [LARGE SCALE GENOMIC DNA]</scope>
    <source>
        <strain evidence="3">JCM 13518</strain>
    </source>
</reference>
<dbReference type="RefSeq" id="WP_344197653.1">
    <property type="nucleotide sequence ID" value="NZ_BAAAME010000002.1"/>
</dbReference>
<dbReference type="InterPro" id="IPR043131">
    <property type="entry name" value="BCAT-like_N"/>
</dbReference>
<gene>
    <name evidence="2" type="ORF">GCM10009710_06280</name>
</gene>
<dbReference type="PANTHER" id="PTHR42743:SF11">
    <property type="entry name" value="AMINODEOXYCHORISMATE LYASE"/>
    <property type="match status" value="1"/>
</dbReference>
<keyword evidence="2" id="KW-0456">Lyase</keyword>
<dbReference type="Proteomes" id="UP001501057">
    <property type="component" value="Unassembled WGS sequence"/>
</dbReference>
<dbReference type="PANTHER" id="PTHR42743">
    <property type="entry name" value="AMINO-ACID AMINOTRANSFERASE"/>
    <property type="match status" value="1"/>
</dbReference>
<name>A0ABP4VLW6_9ACTN</name>
<dbReference type="Gene3D" id="3.20.10.10">
    <property type="entry name" value="D-amino Acid Aminotransferase, subunit A, domain 2"/>
    <property type="match status" value="1"/>
</dbReference>
<dbReference type="InterPro" id="IPR043132">
    <property type="entry name" value="BCAT-like_C"/>
</dbReference>
<accession>A0ABP4VLW6</accession>
<comment type="caution">
    <text evidence="2">The sequence shown here is derived from an EMBL/GenBank/DDBJ whole genome shotgun (WGS) entry which is preliminary data.</text>
</comment>
<comment type="similarity">
    <text evidence="1">Belongs to the class-IV pyridoxal-phosphate-dependent aminotransferase family.</text>
</comment>
<keyword evidence="3" id="KW-1185">Reference proteome</keyword>
<dbReference type="GO" id="GO:0016829">
    <property type="term" value="F:lyase activity"/>
    <property type="evidence" value="ECO:0007669"/>
    <property type="project" value="UniProtKB-KW"/>
</dbReference>
<protein>
    <submittedName>
        <fullName evidence="2">Aminodeoxychorismate lyase</fullName>
    </submittedName>
</protein>
<dbReference type="Pfam" id="PF01063">
    <property type="entry name" value="Aminotran_4"/>
    <property type="match status" value="1"/>
</dbReference>
<dbReference type="Gene3D" id="3.30.470.10">
    <property type="match status" value="1"/>
</dbReference>
<dbReference type="SUPFAM" id="SSF56752">
    <property type="entry name" value="D-aminoacid aminotransferase-like PLP-dependent enzymes"/>
    <property type="match status" value="1"/>
</dbReference>
<organism evidence="2 3">
    <name type="scientific">Aeromicrobium alkaliterrae</name>
    <dbReference type="NCBI Taxonomy" id="302168"/>
    <lineage>
        <taxon>Bacteria</taxon>
        <taxon>Bacillati</taxon>
        <taxon>Actinomycetota</taxon>
        <taxon>Actinomycetes</taxon>
        <taxon>Propionibacteriales</taxon>
        <taxon>Nocardioidaceae</taxon>
        <taxon>Aeromicrobium</taxon>
    </lineage>
</organism>
<sequence length="280" mass="29690">MRVWVDGQVLESPQERALSVLDHGLVVGDGVFETVKIEEGRPFALTPHLERLTRSATGLGIGEPDLEAVRAGVIATLDGQDLPFGRIRITVTSGIGPLGSPRGTGAQTVVVATEPCDRPPSVSRIATVPWPRNERGALAGLKTTSYGENALMVEAAIARGASEAVMPNTLGQVCEGTGSNIVYVLDGRVVTPSLPAGPLAGITRALLLQWAADELEVAEEDHPIEVLSAAEEVMLVGTTRGVQAIDRVDDRDLPAPGPLTRQLQDIWARRSAEAHDLWVV</sequence>
<evidence type="ECO:0000256" key="1">
    <source>
        <dbReference type="ARBA" id="ARBA00009320"/>
    </source>
</evidence>
<evidence type="ECO:0000313" key="2">
    <source>
        <dbReference type="EMBL" id="GAA1728387.1"/>
    </source>
</evidence>
<dbReference type="EMBL" id="BAAAME010000002">
    <property type="protein sequence ID" value="GAA1728387.1"/>
    <property type="molecule type" value="Genomic_DNA"/>
</dbReference>
<dbReference type="InterPro" id="IPR036038">
    <property type="entry name" value="Aminotransferase-like"/>
</dbReference>
<dbReference type="InterPro" id="IPR001544">
    <property type="entry name" value="Aminotrans_IV"/>
</dbReference>
<evidence type="ECO:0000313" key="3">
    <source>
        <dbReference type="Proteomes" id="UP001501057"/>
    </source>
</evidence>
<dbReference type="InterPro" id="IPR050571">
    <property type="entry name" value="Class-IV_PLP-Dep_Aminotrnsfr"/>
</dbReference>
<proteinExistence type="inferred from homology"/>